<evidence type="ECO:0000259" key="4">
    <source>
        <dbReference type="Pfam" id="PF04063"/>
    </source>
</evidence>
<organism evidence="6 7">
    <name type="scientific">Carpediemonas membranifera</name>
    <dbReference type="NCBI Taxonomy" id="201153"/>
    <lineage>
        <taxon>Eukaryota</taxon>
        <taxon>Metamonada</taxon>
        <taxon>Carpediemonas-like organisms</taxon>
        <taxon>Carpediemonas</taxon>
    </lineage>
</organism>
<dbReference type="Proteomes" id="UP000717585">
    <property type="component" value="Unassembled WGS sequence"/>
</dbReference>
<feature type="domain" description="Protein HGH1 C-terminal" evidence="5">
    <location>
        <begin position="269"/>
        <end position="321"/>
    </location>
</feature>
<dbReference type="InterPro" id="IPR011989">
    <property type="entry name" value="ARM-like"/>
</dbReference>
<evidence type="ECO:0000313" key="6">
    <source>
        <dbReference type="EMBL" id="KAG9394926.1"/>
    </source>
</evidence>
<name>A0A8J6BYV9_9EUKA</name>
<sequence>MDSAALKELAGLLTPDQPAVLQQALPTLPQLLASISEPDLYECPTLTVNLAKLLPTQFGGLVLPSIAQLSIHDTQVPRLVDLGLVAMLRDGILANPAVREVMSAILCNLTRISDDACEKFFQFKQYPDAAKASRLYLLKYLAMAEDKAQPGPNIRHLLVNLSRLEAVRLILASEACMPRIMAMLEMKKTEEFAAQLVKNIAFSGKEGGVRAALMRTVPSMMLFLVTPGEFDEDDRKSMPFDVRIAIDSTRTGNHPVSAEALQTTAVEALAGLCHTREGRDVLRGCGIYPLLRELDKATSDEALKAAIETLVNWFMPKEEGDPDAVPVPEPKPGRRAPAVEEIDEDDL</sequence>
<dbReference type="Pfam" id="PF04064">
    <property type="entry name" value="DUF384"/>
    <property type="match status" value="1"/>
</dbReference>
<dbReference type="InterPro" id="IPR039717">
    <property type="entry name" value="Hgh1"/>
</dbReference>
<feature type="region of interest" description="Disordered" evidence="3">
    <location>
        <begin position="317"/>
        <end position="347"/>
    </location>
</feature>
<reference evidence="6" key="1">
    <citation type="submission" date="2021-05" db="EMBL/GenBank/DDBJ databases">
        <title>A free-living protist that lacks canonical eukaryotic 1 DNA replication and segregation systems.</title>
        <authorList>
            <person name="Salas-Leiva D.E."/>
            <person name="Tromer E.C."/>
            <person name="Curtis B.A."/>
            <person name="Jerlstrom-Hultqvist J."/>
            <person name="Kolisko M."/>
            <person name="Yi Z."/>
            <person name="Salas-Leiva J.S."/>
            <person name="Gallot-Lavallee L."/>
            <person name="Kops G.J.P.L."/>
            <person name="Archibald J.M."/>
            <person name="Simpson A.G.B."/>
            <person name="Roger A.J."/>
        </authorList>
    </citation>
    <scope>NUCLEOTIDE SEQUENCE</scope>
    <source>
        <strain evidence="6">BICM</strain>
    </source>
</reference>
<dbReference type="InterPro" id="IPR016024">
    <property type="entry name" value="ARM-type_fold"/>
</dbReference>
<dbReference type="OrthoDB" id="338814at2759"/>
<accession>A0A8J6BYV9</accession>
<dbReference type="SUPFAM" id="SSF48371">
    <property type="entry name" value="ARM repeat"/>
    <property type="match status" value="1"/>
</dbReference>
<dbReference type="AlphaFoldDB" id="A0A8J6BYV9"/>
<dbReference type="PANTHER" id="PTHR13387:SF9">
    <property type="entry name" value="PROTEIN HGH1 HOMOLOG"/>
    <property type="match status" value="1"/>
</dbReference>
<dbReference type="PANTHER" id="PTHR13387">
    <property type="entry name" value="PROTEIN HGH1 HOMOLOG"/>
    <property type="match status" value="1"/>
</dbReference>
<dbReference type="InterPro" id="IPR007206">
    <property type="entry name" value="Protein_HGH1_C"/>
</dbReference>
<proteinExistence type="inferred from homology"/>
<dbReference type="Pfam" id="PF04063">
    <property type="entry name" value="DUF383"/>
    <property type="match status" value="1"/>
</dbReference>
<evidence type="ECO:0000256" key="1">
    <source>
        <dbReference type="ARBA" id="ARBA00006712"/>
    </source>
</evidence>
<evidence type="ECO:0000313" key="7">
    <source>
        <dbReference type="Proteomes" id="UP000717585"/>
    </source>
</evidence>
<evidence type="ECO:0000256" key="3">
    <source>
        <dbReference type="SAM" id="MobiDB-lite"/>
    </source>
</evidence>
<keyword evidence="7" id="KW-1185">Reference proteome</keyword>
<evidence type="ECO:0000256" key="2">
    <source>
        <dbReference type="ARBA" id="ARBA00014076"/>
    </source>
</evidence>
<dbReference type="InterPro" id="IPR007205">
    <property type="entry name" value="Protein_HGH1_N"/>
</dbReference>
<dbReference type="Gene3D" id="1.25.10.10">
    <property type="entry name" value="Leucine-rich Repeat Variant"/>
    <property type="match status" value="1"/>
</dbReference>
<comment type="caution">
    <text evidence="6">The sequence shown here is derived from an EMBL/GenBank/DDBJ whole genome shotgun (WGS) entry which is preliminary data.</text>
</comment>
<gene>
    <name evidence="6" type="ORF">J8273_0134</name>
</gene>
<dbReference type="EMBL" id="JAHDYR010000012">
    <property type="protein sequence ID" value="KAG9394926.1"/>
    <property type="molecule type" value="Genomic_DNA"/>
</dbReference>
<comment type="similarity">
    <text evidence="1">Belongs to the HGH1 family.</text>
</comment>
<feature type="domain" description="Protein HGH1 N-terminal" evidence="4">
    <location>
        <begin position="98"/>
        <end position="243"/>
    </location>
</feature>
<protein>
    <recommendedName>
        <fullName evidence="2">Protein HGH1 homolog</fullName>
    </recommendedName>
</protein>
<evidence type="ECO:0000259" key="5">
    <source>
        <dbReference type="Pfam" id="PF04064"/>
    </source>
</evidence>